<keyword evidence="3" id="KW-1185">Reference proteome</keyword>
<evidence type="ECO:0000313" key="2">
    <source>
        <dbReference type="EMBL" id="RTZ16466.1"/>
    </source>
</evidence>
<feature type="transmembrane region" description="Helical" evidence="1">
    <location>
        <begin position="7"/>
        <end position="28"/>
    </location>
</feature>
<dbReference type="OrthoDB" id="5901304at2"/>
<name>A0A432CYK2_9VIBR</name>
<reference evidence="2 3" key="1">
    <citation type="submission" date="2018-12" db="EMBL/GenBank/DDBJ databases">
        <title>Vibrio sp. isolated from China Sea.</title>
        <authorList>
            <person name="Li Y."/>
        </authorList>
    </citation>
    <scope>NUCLEOTIDE SEQUENCE [LARGE SCALE GENOMIC DNA]</scope>
    <source>
        <strain evidence="2 3">BEI207</strain>
    </source>
</reference>
<dbReference type="AlphaFoldDB" id="A0A432CYK2"/>
<evidence type="ECO:0000313" key="3">
    <source>
        <dbReference type="Proteomes" id="UP000268973"/>
    </source>
</evidence>
<evidence type="ECO:0000256" key="1">
    <source>
        <dbReference type="SAM" id="Phobius"/>
    </source>
</evidence>
<dbReference type="InterPro" id="IPR047743">
    <property type="entry name" value="YnhF-like"/>
</dbReference>
<keyword evidence="1" id="KW-0812">Transmembrane</keyword>
<dbReference type="Proteomes" id="UP000268973">
    <property type="component" value="Unassembled WGS sequence"/>
</dbReference>
<dbReference type="NCBIfam" id="NF033411">
    <property type="entry name" value="small_mem_YnhF"/>
    <property type="match status" value="1"/>
</dbReference>
<gene>
    <name evidence="2" type="primary">ynhF</name>
    <name evidence="2" type="ORF">EJ063_06590</name>
</gene>
<protein>
    <submittedName>
        <fullName evidence="2">YnhF family membrane protein</fullName>
    </submittedName>
</protein>
<organism evidence="2 3">
    <name type="scientific">Vibrio aquaticus</name>
    <dbReference type="NCBI Taxonomy" id="2496559"/>
    <lineage>
        <taxon>Bacteria</taxon>
        <taxon>Pseudomonadati</taxon>
        <taxon>Pseudomonadota</taxon>
        <taxon>Gammaproteobacteria</taxon>
        <taxon>Vibrionales</taxon>
        <taxon>Vibrionaceae</taxon>
        <taxon>Vibrio</taxon>
    </lineage>
</organism>
<sequence length="30" mass="3195">MEHDLKYALLITAAAFAVIIGYGLIAIMTA</sequence>
<proteinExistence type="predicted"/>
<accession>A0A432CYK2</accession>
<keyword evidence="1" id="KW-1133">Transmembrane helix</keyword>
<dbReference type="RefSeq" id="WP_126573246.1">
    <property type="nucleotide sequence ID" value="NZ_RXZH01000002.1"/>
</dbReference>
<keyword evidence="1" id="KW-0472">Membrane</keyword>
<comment type="caution">
    <text evidence="2">The sequence shown here is derived from an EMBL/GenBank/DDBJ whole genome shotgun (WGS) entry which is preliminary data.</text>
</comment>
<dbReference type="EMBL" id="RXZH01000002">
    <property type="protein sequence ID" value="RTZ16466.1"/>
    <property type="molecule type" value="Genomic_DNA"/>
</dbReference>